<dbReference type="Gene3D" id="3.10.20.310">
    <property type="entry name" value="membrane protein fhac"/>
    <property type="match status" value="2"/>
</dbReference>
<evidence type="ECO:0000313" key="2">
    <source>
        <dbReference type="EMBL" id="MEK7950716.1"/>
    </source>
</evidence>
<accession>A0ABU9AU98</accession>
<gene>
    <name evidence="2" type="ORF">WKV53_09430</name>
</gene>
<proteinExistence type="predicted"/>
<evidence type="ECO:0000259" key="1">
    <source>
        <dbReference type="Pfam" id="PF08479"/>
    </source>
</evidence>
<name>A0ABU9AU98_9BACT</name>
<organism evidence="2 3">
    <name type="scientific">Luteolibacter soli</name>
    <dbReference type="NCBI Taxonomy" id="3135280"/>
    <lineage>
        <taxon>Bacteria</taxon>
        <taxon>Pseudomonadati</taxon>
        <taxon>Verrucomicrobiota</taxon>
        <taxon>Verrucomicrobiia</taxon>
        <taxon>Verrucomicrobiales</taxon>
        <taxon>Verrucomicrobiaceae</taxon>
        <taxon>Luteolibacter</taxon>
    </lineage>
</organism>
<dbReference type="EMBL" id="JBBUKT010000003">
    <property type="protein sequence ID" value="MEK7950716.1"/>
    <property type="molecule type" value="Genomic_DNA"/>
</dbReference>
<dbReference type="InterPro" id="IPR013686">
    <property type="entry name" value="Polypept-transport_assoc_ShlB"/>
</dbReference>
<reference evidence="2 3" key="1">
    <citation type="submission" date="2024-04" db="EMBL/GenBank/DDBJ databases">
        <title>Luteolibacter sp. isolated from soil.</title>
        <authorList>
            <person name="An J."/>
        </authorList>
    </citation>
    <scope>NUCLEOTIDE SEQUENCE [LARGE SCALE GENOMIC DNA]</scope>
    <source>
        <strain evidence="2 3">Y139</strain>
    </source>
</reference>
<sequence length="186" mass="20581">MHASARLLLLVIVSLFGLEGCATSPVRAEDIEGVRISKVTLRDVRPGLVSEERLWAQIKTRAGLRYESDKVDEDIKSLYESGLVNDVRVLAEPRRGGLEVIFEVQTRGMIGPGSGFAGNTVFSDQRLAKETGLRANEKIGRSELLTAARRVEAYYHAHGYPETRVSLRSDSDDWIFIIEEGPGPGR</sequence>
<dbReference type="Pfam" id="PF08479">
    <property type="entry name" value="POTRA_2"/>
    <property type="match status" value="1"/>
</dbReference>
<comment type="caution">
    <text evidence="2">The sequence shown here is derived from an EMBL/GenBank/DDBJ whole genome shotgun (WGS) entry which is preliminary data.</text>
</comment>
<feature type="domain" description="Polypeptide-transport-associated ShlB-type" evidence="1">
    <location>
        <begin position="116"/>
        <end position="169"/>
    </location>
</feature>
<dbReference type="RefSeq" id="WP_341404317.1">
    <property type="nucleotide sequence ID" value="NZ_JBBUKT010000003.1"/>
</dbReference>
<protein>
    <submittedName>
        <fullName evidence="2">POTRA domain-containing protein</fullName>
    </submittedName>
</protein>
<dbReference type="Proteomes" id="UP001371305">
    <property type="component" value="Unassembled WGS sequence"/>
</dbReference>
<keyword evidence="3" id="KW-1185">Reference proteome</keyword>
<evidence type="ECO:0000313" key="3">
    <source>
        <dbReference type="Proteomes" id="UP001371305"/>
    </source>
</evidence>